<dbReference type="InterPro" id="IPR000086">
    <property type="entry name" value="NUDIX_hydrolase_dom"/>
</dbReference>
<keyword evidence="4" id="KW-0460">Magnesium</keyword>
<comment type="cofactor">
    <cofactor evidence="1">
        <name>Mg(2+)</name>
        <dbReference type="ChEBI" id="CHEBI:18420"/>
    </cofactor>
</comment>
<name>A0ABX2F3W3_9PSEU</name>
<dbReference type="InterPro" id="IPR020476">
    <property type="entry name" value="Nudix_hydrolase"/>
</dbReference>
<organism evidence="7 8">
    <name type="scientific">Kibdelosporangium persicum</name>
    <dbReference type="NCBI Taxonomy" id="2698649"/>
    <lineage>
        <taxon>Bacteria</taxon>
        <taxon>Bacillati</taxon>
        <taxon>Actinomycetota</taxon>
        <taxon>Actinomycetes</taxon>
        <taxon>Pseudonocardiales</taxon>
        <taxon>Pseudonocardiaceae</taxon>
        <taxon>Kibdelosporangium</taxon>
    </lineage>
</organism>
<comment type="similarity">
    <text evidence="2 5">Belongs to the Nudix hydrolase family.</text>
</comment>
<gene>
    <name evidence="7" type="ORF">GC106_28080</name>
</gene>
<keyword evidence="3 5" id="KW-0378">Hydrolase</keyword>
<evidence type="ECO:0000259" key="6">
    <source>
        <dbReference type="PROSITE" id="PS51462"/>
    </source>
</evidence>
<dbReference type="InterPro" id="IPR020084">
    <property type="entry name" value="NUDIX_hydrolase_CS"/>
</dbReference>
<dbReference type="CDD" id="cd02883">
    <property type="entry name" value="NUDIX_Hydrolase"/>
    <property type="match status" value="1"/>
</dbReference>
<dbReference type="PROSITE" id="PS51462">
    <property type="entry name" value="NUDIX"/>
    <property type="match status" value="1"/>
</dbReference>
<evidence type="ECO:0000313" key="8">
    <source>
        <dbReference type="Proteomes" id="UP000763557"/>
    </source>
</evidence>
<dbReference type="InterPro" id="IPR015797">
    <property type="entry name" value="NUDIX_hydrolase-like_dom_sf"/>
</dbReference>
<evidence type="ECO:0000313" key="7">
    <source>
        <dbReference type="EMBL" id="NRN65597.1"/>
    </source>
</evidence>
<evidence type="ECO:0000256" key="4">
    <source>
        <dbReference type="ARBA" id="ARBA00022842"/>
    </source>
</evidence>
<comment type="caution">
    <text evidence="7">The sequence shown here is derived from an EMBL/GenBank/DDBJ whole genome shotgun (WGS) entry which is preliminary data.</text>
</comment>
<keyword evidence="8" id="KW-1185">Reference proteome</keyword>
<dbReference type="SUPFAM" id="SSF55811">
    <property type="entry name" value="Nudix"/>
    <property type="match status" value="1"/>
</dbReference>
<dbReference type="PROSITE" id="PS00893">
    <property type="entry name" value="NUDIX_BOX"/>
    <property type="match status" value="1"/>
</dbReference>
<evidence type="ECO:0000256" key="3">
    <source>
        <dbReference type="ARBA" id="ARBA00022801"/>
    </source>
</evidence>
<sequence>MYGHAKAGSGDLRYYRDRMTGNPARRAAKGVIRDQAGNTLLGFRPAAPEVTASLVVVSHGEAVLMMFDSWRKHWELPGGGLDPGETAHEAAVRELREETGIDVAELEFVTMAEFDLVDPERHEFLAIYRTRLDTEPRLVVNEEALAFRWWTPSEPVGQDMSPIDAYIARHVR</sequence>
<evidence type="ECO:0000256" key="2">
    <source>
        <dbReference type="ARBA" id="ARBA00005582"/>
    </source>
</evidence>
<reference evidence="7 8" key="1">
    <citation type="submission" date="2020-01" db="EMBL/GenBank/DDBJ databases">
        <title>Kibdelosporangium persica a novel Actinomycetes from a hot desert in Iran.</title>
        <authorList>
            <person name="Safaei N."/>
            <person name="Zaburannyi N."/>
            <person name="Mueller R."/>
            <person name="Wink J."/>
        </authorList>
    </citation>
    <scope>NUCLEOTIDE SEQUENCE [LARGE SCALE GENOMIC DNA]</scope>
    <source>
        <strain evidence="7 8">4NS15</strain>
    </source>
</reference>
<accession>A0ABX2F3W3</accession>
<feature type="domain" description="Nudix hydrolase" evidence="6">
    <location>
        <begin position="23"/>
        <end position="172"/>
    </location>
</feature>
<protein>
    <submittedName>
        <fullName evidence="7">DNA mismatch repair protein MutT</fullName>
    </submittedName>
</protein>
<dbReference type="PRINTS" id="PR00502">
    <property type="entry name" value="NUDIXFAMILY"/>
</dbReference>
<proteinExistence type="inferred from homology"/>
<dbReference type="Pfam" id="PF00293">
    <property type="entry name" value="NUDIX"/>
    <property type="match status" value="1"/>
</dbReference>
<evidence type="ECO:0000256" key="5">
    <source>
        <dbReference type="RuleBase" id="RU003476"/>
    </source>
</evidence>
<dbReference type="PANTHER" id="PTHR43046:SF12">
    <property type="entry name" value="GDP-MANNOSE MANNOSYL HYDROLASE"/>
    <property type="match status" value="1"/>
</dbReference>
<dbReference type="EMBL" id="JAAATY010000007">
    <property type="protein sequence ID" value="NRN65597.1"/>
    <property type="molecule type" value="Genomic_DNA"/>
</dbReference>
<dbReference type="Proteomes" id="UP000763557">
    <property type="component" value="Unassembled WGS sequence"/>
</dbReference>
<dbReference type="Gene3D" id="3.90.79.10">
    <property type="entry name" value="Nucleoside Triphosphate Pyrophosphohydrolase"/>
    <property type="match status" value="1"/>
</dbReference>
<evidence type="ECO:0000256" key="1">
    <source>
        <dbReference type="ARBA" id="ARBA00001946"/>
    </source>
</evidence>
<dbReference type="PANTHER" id="PTHR43046">
    <property type="entry name" value="GDP-MANNOSE MANNOSYL HYDROLASE"/>
    <property type="match status" value="1"/>
</dbReference>